<sequence>MEKEEDRRDRDDIRVRGIFSQLKIIARTIGIKAGGEERIRKNNKAGRQRSTVQQRYTSLVADVTTCSETAGTVDLNFNSTGIMPYK</sequence>
<dbReference type="Proteomes" id="UP000000311">
    <property type="component" value="Unassembled WGS sequence"/>
</dbReference>
<dbReference type="AlphaFoldDB" id="E2AG50"/>
<evidence type="ECO:0000313" key="2">
    <source>
        <dbReference type="Proteomes" id="UP000000311"/>
    </source>
</evidence>
<gene>
    <name evidence="1" type="ORF">EAG_16222</name>
</gene>
<dbReference type="EMBL" id="GL439266">
    <property type="protein sequence ID" value="EFN67541.1"/>
    <property type="molecule type" value="Genomic_DNA"/>
</dbReference>
<name>E2AG50_CAMFO</name>
<reference evidence="1 2" key="1">
    <citation type="journal article" date="2010" name="Science">
        <title>Genomic comparison of the ants Camponotus floridanus and Harpegnathos saltator.</title>
        <authorList>
            <person name="Bonasio R."/>
            <person name="Zhang G."/>
            <person name="Ye C."/>
            <person name="Mutti N.S."/>
            <person name="Fang X."/>
            <person name="Qin N."/>
            <person name="Donahue G."/>
            <person name="Yang P."/>
            <person name="Li Q."/>
            <person name="Li C."/>
            <person name="Zhang P."/>
            <person name="Huang Z."/>
            <person name="Berger S.L."/>
            <person name="Reinberg D."/>
            <person name="Wang J."/>
            <person name="Liebig J."/>
        </authorList>
    </citation>
    <scope>NUCLEOTIDE SEQUENCE [LARGE SCALE GENOMIC DNA]</scope>
    <source>
        <strain evidence="2">C129</strain>
    </source>
</reference>
<protein>
    <submittedName>
        <fullName evidence="1">Uncharacterized protein</fullName>
    </submittedName>
</protein>
<dbReference type="InParanoid" id="E2AG50"/>
<keyword evidence="2" id="KW-1185">Reference proteome</keyword>
<proteinExistence type="predicted"/>
<organism evidence="2">
    <name type="scientific">Camponotus floridanus</name>
    <name type="common">Florida carpenter ant</name>
    <dbReference type="NCBI Taxonomy" id="104421"/>
    <lineage>
        <taxon>Eukaryota</taxon>
        <taxon>Metazoa</taxon>
        <taxon>Ecdysozoa</taxon>
        <taxon>Arthropoda</taxon>
        <taxon>Hexapoda</taxon>
        <taxon>Insecta</taxon>
        <taxon>Pterygota</taxon>
        <taxon>Neoptera</taxon>
        <taxon>Endopterygota</taxon>
        <taxon>Hymenoptera</taxon>
        <taxon>Apocrita</taxon>
        <taxon>Aculeata</taxon>
        <taxon>Formicoidea</taxon>
        <taxon>Formicidae</taxon>
        <taxon>Formicinae</taxon>
        <taxon>Camponotus</taxon>
    </lineage>
</organism>
<accession>E2AG50</accession>
<evidence type="ECO:0000313" key="1">
    <source>
        <dbReference type="EMBL" id="EFN67541.1"/>
    </source>
</evidence>